<evidence type="ECO:0000256" key="13">
    <source>
        <dbReference type="HAMAP-Rule" id="MF_00052"/>
    </source>
</evidence>
<dbReference type="InterPro" id="IPR020787">
    <property type="entry name" value="RNase_HII_arc"/>
</dbReference>
<dbReference type="GO" id="GO:0003723">
    <property type="term" value="F:RNA binding"/>
    <property type="evidence" value="ECO:0007669"/>
    <property type="project" value="UniProtKB-UniRule"/>
</dbReference>
<dbReference type="EC" id="3.1.26.4" evidence="6 13"/>
<feature type="binding site" evidence="13 14">
    <location>
        <position position="7"/>
    </location>
    <ligand>
        <name>a divalent metal cation</name>
        <dbReference type="ChEBI" id="CHEBI:60240"/>
    </ligand>
</feature>
<dbReference type="Gene3D" id="1.10.10.460">
    <property type="entry name" value="Ribonuclease hii. Domain 2"/>
    <property type="match status" value="1"/>
</dbReference>
<protein>
    <recommendedName>
        <fullName evidence="7 13">Ribonuclease HII</fullName>
        <shortName evidence="13">RNase HII</shortName>
        <ecNumber evidence="6 13">3.1.26.4</ecNumber>
    </recommendedName>
</protein>
<evidence type="ECO:0000256" key="4">
    <source>
        <dbReference type="ARBA" id="ARBA00004496"/>
    </source>
</evidence>
<keyword evidence="13" id="KW-0464">Manganese</keyword>
<sequence>MIMGGDEAGRGPVLGNLVLCGALFDSAALEELRSLGVRDSKQLSPRRREFLAGAIAERAAGLEIVEFTPAEIDDCRLVKKINLNELEARTFAEMINHLKPDLVYLDSPDPNPELFEKRIRRYLKVNPRIVAENFADQKYPAVAAASIVAKVRRDQRMAELRARYGNLGSGYPADPVTISFLRKWVQEHGSLPDFARRSWETARRLEEQVRRERRG</sequence>
<comment type="cofactor">
    <cofactor evidence="2">
        <name>Mg(2+)</name>
        <dbReference type="ChEBI" id="CHEBI:18420"/>
    </cofactor>
</comment>
<dbReference type="PROSITE" id="PS51975">
    <property type="entry name" value="RNASE_H_2"/>
    <property type="match status" value="1"/>
</dbReference>
<dbReference type="FunFam" id="1.10.10.460:FF:000001">
    <property type="entry name" value="Ribonuclease"/>
    <property type="match status" value="1"/>
</dbReference>
<comment type="function">
    <text evidence="3 13 15">Endonuclease that specifically degrades the RNA of RNA-DNA hybrids.</text>
</comment>
<comment type="catalytic activity">
    <reaction evidence="1 13 14 15">
        <text>Endonucleolytic cleavage to 5'-phosphomonoester.</text>
        <dbReference type="EC" id="3.1.26.4"/>
    </reaction>
</comment>
<evidence type="ECO:0000256" key="12">
    <source>
        <dbReference type="ARBA" id="ARBA00022801"/>
    </source>
</evidence>
<comment type="similarity">
    <text evidence="5 13 15">Belongs to the RNase HII family.</text>
</comment>
<dbReference type="PANTHER" id="PTHR10954:SF23">
    <property type="entry name" value="RIBONUCLEASE"/>
    <property type="match status" value="1"/>
</dbReference>
<accession>A0A147JTJ0</accession>
<feature type="binding site" evidence="13 14">
    <location>
        <position position="6"/>
    </location>
    <ligand>
        <name>a divalent metal cation</name>
        <dbReference type="ChEBI" id="CHEBI:60240"/>
    </ligand>
</feature>
<dbReference type="EMBL" id="LQMQ01000055">
    <property type="protein sequence ID" value="KUO39825.1"/>
    <property type="molecule type" value="Genomic_DNA"/>
</dbReference>
<dbReference type="HAMAP" id="MF_00052_A">
    <property type="entry name" value="RNase_HII_A"/>
    <property type="match status" value="1"/>
</dbReference>
<name>A0A147JTJ0_HADYE</name>
<evidence type="ECO:0000256" key="14">
    <source>
        <dbReference type="PROSITE-ProRule" id="PRU01319"/>
    </source>
</evidence>
<evidence type="ECO:0000313" key="17">
    <source>
        <dbReference type="EMBL" id="KUO39825.1"/>
    </source>
</evidence>
<evidence type="ECO:0000256" key="1">
    <source>
        <dbReference type="ARBA" id="ARBA00000077"/>
    </source>
</evidence>
<comment type="caution">
    <text evidence="17">The sequence shown here is derived from an EMBL/GenBank/DDBJ whole genome shotgun (WGS) entry which is preliminary data.</text>
</comment>
<dbReference type="CDD" id="cd07180">
    <property type="entry name" value="RNase_HII_archaea_like"/>
    <property type="match status" value="1"/>
</dbReference>
<keyword evidence="11 13" id="KW-0255">Endonuclease</keyword>
<evidence type="ECO:0000256" key="8">
    <source>
        <dbReference type="ARBA" id="ARBA00022490"/>
    </source>
</evidence>
<dbReference type="GO" id="GO:0006298">
    <property type="term" value="P:mismatch repair"/>
    <property type="evidence" value="ECO:0007669"/>
    <property type="project" value="TreeGrafter"/>
</dbReference>
<dbReference type="InterPro" id="IPR023160">
    <property type="entry name" value="RNase_HII_hlx-loop-hlx_cap_dom"/>
</dbReference>
<dbReference type="Pfam" id="PF01351">
    <property type="entry name" value="RNase_HII"/>
    <property type="match status" value="1"/>
</dbReference>
<comment type="cofactor">
    <cofactor evidence="13 14">
        <name>Mn(2+)</name>
        <dbReference type="ChEBI" id="CHEBI:29035"/>
    </cofactor>
    <cofactor evidence="13 14">
        <name>Mg(2+)</name>
        <dbReference type="ChEBI" id="CHEBI:18420"/>
    </cofactor>
    <text evidence="13 14">Manganese or magnesium. Binds 1 divalent metal ion per monomer in the absence of substrate. May bind a second metal ion after substrate binding.</text>
</comment>
<evidence type="ECO:0000256" key="3">
    <source>
        <dbReference type="ARBA" id="ARBA00004065"/>
    </source>
</evidence>
<proteinExistence type="inferred from homology"/>
<dbReference type="Proteomes" id="UP000074294">
    <property type="component" value="Unassembled WGS sequence"/>
</dbReference>
<dbReference type="SUPFAM" id="SSF53098">
    <property type="entry name" value="Ribonuclease H-like"/>
    <property type="match status" value="1"/>
</dbReference>
<dbReference type="InterPro" id="IPR012337">
    <property type="entry name" value="RNaseH-like_sf"/>
</dbReference>
<feature type="binding site" evidence="13 14">
    <location>
        <position position="106"/>
    </location>
    <ligand>
        <name>a divalent metal cation</name>
        <dbReference type="ChEBI" id="CHEBI:60240"/>
    </ligand>
</feature>
<dbReference type="GO" id="GO:0004523">
    <property type="term" value="F:RNA-DNA hybrid ribonuclease activity"/>
    <property type="evidence" value="ECO:0007669"/>
    <property type="project" value="UniProtKB-UniRule"/>
</dbReference>
<evidence type="ECO:0000256" key="7">
    <source>
        <dbReference type="ARBA" id="ARBA00019179"/>
    </source>
</evidence>
<evidence type="ECO:0000256" key="5">
    <source>
        <dbReference type="ARBA" id="ARBA00007383"/>
    </source>
</evidence>
<dbReference type="GO" id="GO:0032299">
    <property type="term" value="C:ribonuclease H2 complex"/>
    <property type="evidence" value="ECO:0007669"/>
    <property type="project" value="TreeGrafter"/>
</dbReference>
<evidence type="ECO:0000256" key="9">
    <source>
        <dbReference type="ARBA" id="ARBA00022722"/>
    </source>
</evidence>
<dbReference type="GO" id="GO:0030145">
    <property type="term" value="F:manganese ion binding"/>
    <property type="evidence" value="ECO:0007669"/>
    <property type="project" value="UniProtKB-UniRule"/>
</dbReference>
<keyword evidence="10 13" id="KW-0479">Metal-binding</keyword>
<dbReference type="InterPro" id="IPR024567">
    <property type="entry name" value="RNase_HII/HIII_dom"/>
</dbReference>
<dbReference type="STRING" id="1776334.APZ16_01370"/>
<dbReference type="InterPro" id="IPR036397">
    <property type="entry name" value="RNaseH_sf"/>
</dbReference>
<gene>
    <name evidence="13" type="primary">rnhB</name>
    <name evidence="17" type="ORF">APZ16_01370</name>
</gene>
<dbReference type="GO" id="GO:0005737">
    <property type="term" value="C:cytoplasm"/>
    <property type="evidence" value="ECO:0007669"/>
    <property type="project" value="UniProtKB-SubCell"/>
</dbReference>
<dbReference type="Gene3D" id="3.30.420.10">
    <property type="entry name" value="Ribonuclease H-like superfamily/Ribonuclease H"/>
    <property type="match status" value="1"/>
</dbReference>
<reference evidence="17 18" key="1">
    <citation type="journal article" date="2016" name="Nat. Microbiol.">
        <title>Genomic inference of the metabolism of cosmopolitan subsurface Archaea, Hadesarchaea.</title>
        <authorList>
            <person name="Baker B.J."/>
            <person name="Saw J.H."/>
            <person name="Lind A.E."/>
            <person name="Lazar C.S."/>
            <person name="Hinrichs K.-U."/>
            <person name="Teske A.P."/>
            <person name="Ettema T.J."/>
        </authorList>
    </citation>
    <scope>NUCLEOTIDE SEQUENCE [LARGE SCALE GENOMIC DNA]</scope>
</reference>
<dbReference type="GO" id="GO:0043137">
    <property type="term" value="P:DNA replication, removal of RNA primer"/>
    <property type="evidence" value="ECO:0007669"/>
    <property type="project" value="TreeGrafter"/>
</dbReference>
<evidence type="ECO:0000256" key="11">
    <source>
        <dbReference type="ARBA" id="ARBA00022759"/>
    </source>
</evidence>
<evidence type="ECO:0000256" key="6">
    <source>
        <dbReference type="ARBA" id="ARBA00012180"/>
    </source>
</evidence>
<evidence type="ECO:0000256" key="10">
    <source>
        <dbReference type="ARBA" id="ARBA00022723"/>
    </source>
</evidence>
<dbReference type="PANTHER" id="PTHR10954">
    <property type="entry name" value="RIBONUCLEASE H2 SUBUNIT A"/>
    <property type="match status" value="1"/>
</dbReference>
<dbReference type="NCBIfam" id="TIGR00729">
    <property type="entry name" value="ribonuclease HII"/>
    <property type="match status" value="1"/>
</dbReference>
<dbReference type="InterPro" id="IPR001352">
    <property type="entry name" value="RNase_HII/HIII"/>
</dbReference>
<keyword evidence="9 13" id="KW-0540">Nuclease</keyword>
<evidence type="ECO:0000313" key="18">
    <source>
        <dbReference type="Proteomes" id="UP000074294"/>
    </source>
</evidence>
<evidence type="ECO:0000256" key="2">
    <source>
        <dbReference type="ARBA" id="ARBA00001946"/>
    </source>
</evidence>
<evidence type="ECO:0000259" key="16">
    <source>
        <dbReference type="PROSITE" id="PS51975"/>
    </source>
</evidence>
<evidence type="ECO:0000256" key="15">
    <source>
        <dbReference type="RuleBase" id="RU003515"/>
    </source>
</evidence>
<organism evidence="17 18">
    <name type="scientific">Hadarchaeum yellowstonense</name>
    <dbReference type="NCBI Taxonomy" id="1776334"/>
    <lineage>
        <taxon>Archaea</taxon>
        <taxon>Methanobacteriati</taxon>
        <taxon>Candidatus Hadarchaeota</taxon>
        <taxon>Candidatus Hadarchaeia</taxon>
        <taxon>Candidatus Hadarchaeales</taxon>
        <taxon>Candidatus Hadarchaeaceae</taxon>
        <taxon>Candidatus Hadarchaeum</taxon>
    </lineage>
</organism>
<comment type="subcellular location">
    <subcellularLocation>
        <location evidence="4 13">Cytoplasm</location>
    </subcellularLocation>
</comment>
<keyword evidence="12 13" id="KW-0378">Hydrolase</keyword>
<feature type="domain" description="RNase H type-2" evidence="16">
    <location>
        <begin position="1"/>
        <end position="211"/>
    </location>
</feature>
<dbReference type="AlphaFoldDB" id="A0A147JTJ0"/>
<keyword evidence="8 13" id="KW-0963">Cytoplasm</keyword>
<dbReference type="InterPro" id="IPR004649">
    <property type="entry name" value="RNase_H2_suA"/>
</dbReference>